<dbReference type="PRINTS" id="PR00756">
    <property type="entry name" value="ALADIPTASE"/>
</dbReference>
<keyword evidence="4" id="KW-0645">Protease</keyword>
<dbReference type="InterPro" id="IPR050344">
    <property type="entry name" value="Peptidase_M1_aminopeptidases"/>
</dbReference>
<dbReference type="GO" id="GO:0005886">
    <property type="term" value="C:plasma membrane"/>
    <property type="evidence" value="ECO:0007669"/>
    <property type="project" value="UniProtKB-SubCell"/>
</dbReference>
<reference evidence="10 11" key="1">
    <citation type="journal article" date="2018" name="Gigascience">
        <title>Genomes of trombidid mites reveal novel predicted allergens and laterally-transferred genes associated with secondary metabolism.</title>
        <authorList>
            <person name="Dong X."/>
            <person name="Chaisiri K."/>
            <person name="Xia D."/>
            <person name="Armstrong S.D."/>
            <person name="Fang Y."/>
            <person name="Donnelly M.J."/>
            <person name="Kadowaki T."/>
            <person name="McGarry J.W."/>
            <person name="Darby A.C."/>
            <person name="Makepeace B.L."/>
        </authorList>
    </citation>
    <scope>NUCLEOTIDE SEQUENCE [LARGE SCALE GENOMIC DNA]</scope>
    <source>
        <strain evidence="10">UoL-WK</strain>
    </source>
</reference>
<name>A0A443QAG1_9ACAR</name>
<evidence type="ECO:0000259" key="9">
    <source>
        <dbReference type="Pfam" id="PF01433"/>
    </source>
</evidence>
<comment type="caution">
    <text evidence="10">The sequence shown here is derived from an EMBL/GenBank/DDBJ whole genome shotgun (WGS) entry which is preliminary data.</text>
</comment>
<dbReference type="PANTHER" id="PTHR11533:SF299">
    <property type="entry name" value="AMINOPEPTIDASE"/>
    <property type="match status" value="1"/>
</dbReference>
<dbReference type="SUPFAM" id="SSF55486">
    <property type="entry name" value="Metalloproteases ('zincins'), catalytic domain"/>
    <property type="match status" value="1"/>
</dbReference>
<evidence type="ECO:0000256" key="7">
    <source>
        <dbReference type="ARBA" id="ARBA00022833"/>
    </source>
</evidence>
<keyword evidence="7" id="KW-0862">Zinc</keyword>
<dbReference type="InterPro" id="IPR014782">
    <property type="entry name" value="Peptidase_M1_dom"/>
</dbReference>
<dbReference type="GO" id="GO:0005737">
    <property type="term" value="C:cytoplasm"/>
    <property type="evidence" value="ECO:0007669"/>
    <property type="project" value="TreeGrafter"/>
</dbReference>
<dbReference type="STRING" id="1965070.A0A443QAG1"/>
<evidence type="ECO:0000256" key="2">
    <source>
        <dbReference type="ARBA" id="ARBA00004609"/>
    </source>
</evidence>
<keyword evidence="11" id="KW-1185">Reference proteome</keyword>
<keyword evidence="10" id="KW-0031">Aminopeptidase</keyword>
<dbReference type="InterPro" id="IPR027268">
    <property type="entry name" value="Peptidase_M4/M1_CTD_sf"/>
</dbReference>
<accession>A0A443QAG1</accession>
<evidence type="ECO:0000256" key="6">
    <source>
        <dbReference type="ARBA" id="ARBA00022801"/>
    </source>
</evidence>
<evidence type="ECO:0000256" key="5">
    <source>
        <dbReference type="ARBA" id="ARBA00022723"/>
    </source>
</evidence>
<dbReference type="Proteomes" id="UP000285301">
    <property type="component" value="Unassembled WGS sequence"/>
</dbReference>
<keyword evidence="8" id="KW-0482">Metalloprotease</keyword>
<evidence type="ECO:0000256" key="8">
    <source>
        <dbReference type="ARBA" id="ARBA00023049"/>
    </source>
</evidence>
<gene>
    <name evidence="10" type="ORF">B4U79_07047</name>
</gene>
<organism evidence="10 11">
    <name type="scientific">Dinothrombium tinctorium</name>
    <dbReference type="NCBI Taxonomy" id="1965070"/>
    <lineage>
        <taxon>Eukaryota</taxon>
        <taxon>Metazoa</taxon>
        <taxon>Ecdysozoa</taxon>
        <taxon>Arthropoda</taxon>
        <taxon>Chelicerata</taxon>
        <taxon>Arachnida</taxon>
        <taxon>Acari</taxon>
        <taxon>Acariformes</taxon>
        <taxon>Trombidiformes</taxon>
        <taxon>Prostigmata</taxon>
        <taxon>Anystina</taxon>
        <taxon>Parasitengona</taxon>
        <taxon>Trombidioidea</taxon>
        <taxon>Trombidiidae</taxon>
        <taxon>Dinothrombium</taxon>
    </lineage>
</organism>
<protein>
    <submittedName>
        <fullName evidence="10">Glutamyl aminopeptidase-like protein</fullName>
    </submittedName>
</protein>
<dbReference type="EMBL" id="NCKU01012758">
    <property type="protein sequence ID" value="RWR99993.1"/>
    <property type="molecule type" value="Genomic_DNA"/>
</dbReference>
<evidence type="ECO:0000313" key="11">
    <source>
        <dbReference type="Proteomes" id="UP000285301"/>
    </source>
</evidence>
<comment type="subcellular location">
    <subcellularLocation>
        <location evidence="2">Cell membrane</location>
        <topology evidence="2">Lipid-anchor</topology>
        <topology evidence="2">GPI-anchor</topology>
    </subcellularLocation>
</comment>
<keyword evidence="6" id="KW-0378">Hydrolase</keyword>
<dbReference type="PANTHER" id="PTHR11533">
    <property type="entry name" value="PROTEASE M1 ZINC METALLOPROTEASE"/>
    <property type="match status" value="1"/>
</dbReference>
<dbReference type="GO" id="GO:0006508">
    <property type="term" value="P:proteolysis"/>
    <property type="evidence" value="ECO:0007669"/>
    <property type="project" value="UniProtKB-KW"/>
</dbReference>
<comment type="similarity">
    <text evidence="3">Belongs to the peptidase M1 family.</text>
</comment>
<dbReference type="GO" id="GO:0042277">
    <property type="term" value="F:peptide binding"/>
    <property type="evidence" value="ECO:0007669"/>
    <property type="project" value="TreeGrafter"/>
</dbReference>
<evidence type="ECO:0000313" key="10">
    <source>
        <dbReference type="EMBL" id="RWR99993.1"/>
    </source>
</evidence>
<dbReference type="GO" id="GO:0008270">
    <property type="term" value="F:zinc ion binding"/>
    <property type="evidence" value="ECO:0007669"/>
    <property type="project" value="InterPro"/>
</dbReference>
<dbReference type="Pfam" id="PF01433">
    <property type="entry name" value="Peptidase_M1"/>
    <property type="match status" value="1"/>
</dbReference>
<keyword evidence="5" id="KW-0479">Metal-binding</keyword>
<feature type="domain" description="Peptidase M1 membrane alanine aminopeptidase" evidence="9">
    <location>
        <begin position="21"/>
        <end position="111"/>
    </location>
</feature>
<comment type="cofactor">
    <cofactor evidence="1">
        <name>Zn(2+)</name>
        <dbReference type="ChEBI" id="CHEBI:29105"/>
    </cofactor>
</comment>
<dbReference type="InterPro" id="IPR001930">
    <property type="entry name" value="Peptidase_M1"/>
</dbReference>
<dbReference type="GO" id="GO:0005615">
    <property type="term" value="C:extracellular space"/>
    <property type="evidence" value="ECO:0007669"/>
    <property type="project" value="TreeGrafter"/>
</dbReference>
<proteinExistence type="inferred from homology"/>
<dbReference type="AlphaFoldDB" id="A0A443QAG1"/>
<evidence type="ECO:0000256" key="4">
    <source>
        <dbReference type="ARBA" id="ARBA00022670"/>
    </source>
</evidence>
<dbReference type="Gene3D" id="1.10.390.10">
    <property type="entry name" value="Neutral Protease Domain 2"/>
    <property type="match status" value="1"/>
</dbReference>
<evidence type="ECO:0000256" key="3">
    <source>
        <dbReference type="ARBA" id="ARBA00010136"/>
    </source>
</evidence>
<sequence length="112" mass="12744">MHGENPIRIYTFVGKAKQVEFAADVVLTAISYIEQLLDISYTLPKLDFVTIHNFTMGGMENWGLITILADAIIFEKNETSFKNIRRSVDVVSHEIAHQWTGNLVTMSLWSKI</sequence>
<dbReference type="GO" id="GO:0043171">
    <property type="term" value="P:peptide catabolic process"/>
    <property type="evidence" value="ECO:0007669"/>
    <property type="project" value="TreeGrafter"/>
</dbReference>
<evidence type="ECO:0000256" key="1">
    <source>
        <dbReference type="ARBA" id="ARBA00001947"/>
    </source>
</evidence>
<dbReference type="OrthoDB" id="510539at2759"/>
<dbReference type="GO" id="GO:0070006">
    <property type="term" value="F:metalloaminopeptidase activity"/>
    <property type="evidence" value="ECO:0007669"/>
    <property type="project" value="TreeGrafter"/>
</dbReference>